<feature type="compositionally biased region" description="Acidic residues" evidence="1">
    <location>
        <begin position="1"/>
        <end position="16"/>
    </location>
</feature>
<reference evidence="3 4" key="1">
    <citation type="submission" date="2019-10" db="EMBL/GenBank/DDBJ databases">
        <title>Streptomyces sp. strain GY16 isolated from leaves of Broussonetia papyrifera.</title>
        <authorList>
            <person name="Mo P."/>
        </authorList>
    </citation>
    <scope>NUCLEOTIDE SEQUENCE [LARGE SCALE GENOMIC DNA]</scope>
    <source>
        <strain evidence="3 4">GY16</strain>
    </source>
</reference>
<dbReference type="Pfam" id="PF08241">
    <property type="entry name" value="Methyltransf_11"/>
    <property type="match status" value="1"/>
</dbReference>
<dbReference type="GO" id="GO:0008757">
    <property type="term" value="F:S-adenosylmethionine-dependent methyltransferase activity"/>
    <property type="evidence" value="ECO:0007669"/>
    <property type="project" value="InterPro"/>
</dbReference>
<dbReference type="CDD" id="cd02440">
    <property type="entry name" value="AdoMet_MTases"/>
    <property type="match status" value="1"/>
</dbReference>
<keyword evidence="3" id="KW-0489">Methyltransferase</keyword>
<feature type="domain" description="Methyltransferase type 11" evidence="2">
    <location>
        <begin position="73"/>
        <end position="163"/>
    </location>
</feature>
<evidence type="ECO:0000256" key="1">
    <source>
        <dbReference type="SAM" id="MobiDB-lite"/>
    </source>
</evidence>
<dbReference type="InterPro" id="IPR013216">
    <property type="entry name" value="Methyltransf_11"/>
</dbReference>
<dbReference type="GO" id="GO:0032259">
    <property type="term" value="P:methylation"/>
    <property type="evidence" value="ECO:0007669"/>
    <property type="project" value="UniProtKB-KW"/>
</dbReference>
<dbReference type="AlphaFoldDB" id="A0A5P8JWE9"/>
<sequence length="282" mass="29705">MDEEPMAEETMDEKEDGEARAARLAEDFDDVDSSGAPGDFIAYLRKAEESESGRLVREATYRALGDATGKGADIGCGTGRAVADLAALGREVVGVDGSRAMVDAALTRFPHCRVVKGDAVDLPFGDGELAWYRSERTFVHLHDPAKAVAEAARVLEPGGRIVVADADLDSLVLSSRFPRTTRAVKDAFCAAVPNPHAGTRTAGDLTAAGFTAVEVTPVVVVMRDHASAFALMVEPALTAALARGLVDEDAAAGWTEDLKALSHRSAFTAASTFFVTTARRGP</sequence>
<feature type="region of interest" description="Disordered" evidence="1">
    <location>
        <begin position="1"/>
        <end position="36"/>
    </location>
</feature>
<accession>A0A5P8JWE9</accession>
<keyword evidence="3" id="KW-0808">Transferase</keyword>
<dbReference type="Proteomes" id="UP000327294">
    <property type="component" value="Chromosome"/>
</dbReference>
<proteinExistence type="predicted"/>
<dbReference type="SUPFAM" id="SSF53335">
    <property type="entry name" value="S-adenosyl-L-methionine-dependent methyltransferases"/>
    <property type="match status" value="1"/>
</dbReference>
<evidence type="ECO:0000259" key="2">
    <source>
        <dbReference type="Pfam" id="PF08241"/>
    </source>
</evidence>
<dbReference type="InterPro" id="IPR029063">
    <property type="entry name" value="SAM-dependent_MTases_sf"/>
</dbReference>
<dbReference type="EMBL" id="CP045096">
    <property type="protein sequence ID" value="QFQ95106.1"/>
    <property type="molecule type" value="Genomic_DNA"/>
</dbReference>
<protein>
    <submittedName>
        <fullName evidence="3">Methyltransferase domain-containing protein</fullName>
    </submittedName>
</protein>
<keyword evidence="4" id="KW-1185">Reference proteome</keyword>
<dbReference type="KEGG" id="sphv:F9278_01625"/>
<dbReference type="RefSeq" id="WP_152166643.1">
    <property type="nucleotide sequence ID" value="NZ_CP045096.1"/>
</dbReference>
<name>A0A5P8JWE9_9ACTN</name>
<evidence type="ECO:0000313" key="3">
    <source>
        <dbReference type="EMBL" id="QFQ95106.1"/>
    </source>
</evidence>
<gene>
    <name evidence="3" type="ORF">F9278_01625</name>
</gene>
<dbReference type="PANTHER" id="PTHR43591">
    <property type="entry name" value="METHYLTRANSFERASE"/>
    <property type="match status" value="1"/>
</dbReference>
<organism evidence="3 4">
    <name type="scientific">Streptomyces phaeolivaceus</name>
    <dbReference type="NCBI Taxonomy" id="2653200"/>
    <lineage>
        <taxon>Bacteria</taxon>
        <taxon>Bacillati</taxon>
        <taxon>Actinomycetota</taxon>
        <taxon>Actinomycetes</taxon>
        <taxon>Kitasatosporales</taxon>
        <taxon>Streptomycetaceae</taxon>
        <taxon>Streptomyces</taxon>
    </lineage>
</organism>
<feature type="compositionally biased region" description="Basic and acidic residues" evidence="1">
    <location>
        <begin position="17"/>
        <end position="26"/>
    </location>
</feature>
<evidence type="ECO:0000313" key="4">
    <source>
        <dbReference type="Proteomes" id="UP000327294"/>
    </source>
</evidence>
<dbReference type="Gene3D" id="3.40.50.150">
    <property type="entry name" value="Vaccinia Virus protein VP39"/>
    <property type="match status" value="1"/>
</dbReference>